<dbReference type="AlphaFoldDB" id="A0A7J6HFZ0"/>
<evidence type="ECO:0000313" key="2">
    <source>
        <dbReference type="EMBL" id="KAF4393965.1"/>
    </source>
</evidence>
<proteinExistence type="inferred from homology"/>
<comment type="similarity">
    <text evidence="1">Belongs to the ARG7 family.</text>
</comment>
<accession>A0A7J6HFZ0</accession>
<evidence type="ECO:0000313" key="3">
    <source>
        <dbReference type="Proteomes" id="UP000583929"/>
    </source>
</evidence>
<sequence length="148" mass="16612">MAKVFKENFEQLMCKLKLGHNKKNNAHGKLGHNKKNKARGKFVSIFIGDEQKRYVVPIKLLSSKFFEEQFNEIKEAISICSVDDEPITVPCSTHMFESILHFLQSQEIIVTATAAITDVDGLLLGLGHTFRVGNDMAQNDVKAFSSIN</sequence>
<dbReference type="InterPro" id="IPR003676">
    <property type="entry name" value="SAUR_fam"/>
</dbReference>
<protein>
    <recommendedName>
        <fullName evidence="4">SAUR-like auxin-responsive protein family</fullName>
    </recommendedName>
</protein>
<comment type="caution">
    <text evidence="2">The sequence shown here is derived from an EMBL/GenBank/DDBJ whole genome shotgun (WGS) entry which is preliminary data.</text>
</comment>
<gene>
    <name evidence="2" type="ORF">G4B88_025934</name>
</gene>
<organism evidence="2 3">
    <name type="scientific">Cannabis sativa</name>
    <name type="common">Hemp</name>
    <name type="synonym">Marijuana</name>
    <dbReference type="NCBI Taxonomy" id="3483"/>
    <lineage>
        <taxon>Eukaryota</taxon>
        <taxon>Viridiplantae</taxon>
        <taxon>Streptophyta</taxon>
        <taxon>Embryophyta</taxon>
        <taxon>Tracheophyta</taxon>
        <taxon>Spermatophyta</taxon>
        <taxon>Magnoliopsida</taxon>
        <taxon>eudicotyledons</taxon>
        <taxon>Gunneridae</taxon>
        <taxon>Pentapetalae</taxon>
        <taxon>rosids</taxon>
        <taxon>fabids</taxon>
        <taxon>Rosales</taxon>
        <taxon>Cannabaceae</taxon>
        <taxon>Cannabis</taxon>
    </lineage>
</organism>
<reference evidence="2 3" key="1">
    <citation type="journal article" date="2020" name="bioRxiv">
        <title>Sequence and annotation of 42 cannabis genomes reveals extensive copy number variation in cannabinoid synthesis and pathogen resistance genes.</title>
        <authorList>
            <person name="Mckernan K.J."/>
            <person name="Helbert Y."/>
            <person name="Kane L.T."/>
            <person name="Ebling H."/>
            <person name="Zhang L."/>
            <person name="Liu B."/>
            <person name="Eaton Z."/>
            <person name="Mclaughlin S."/>
            <person name="Kingan S."/>
            <person name="Baybayan P."/>
            <person name="Concepcion G."/>
            <person name="Jordan M."/>
            <person name="Riva A."/>
            <person name="Barbazuk W."/>
            <person name="Harkins T."/>
        </authorList>
    </citation>
    <scope>NUCLEOTIDE SEQUENCE [LARGE SCALE GENOMIC DNA]</scope>
    <source>
        <strain evidence="3">cv. Jamaican Lion 4</strain>
        <tissue evidence="2">Leaf</tissue>
    </source>
</reference>
<dbReference type="GO" id="GO:0009733">
    <property type="term" value="P:response to auxin"/>
    <property type="evidence" value="ECO:0007669"/>
    <property type="project" value="InterPro"/>
</dbReference>
<name>A0A7J6HFZ0_CANSA</name>
<evidence type="ECO:0008006" key="4">
    <source>
        <dbReference type="Google" id="ProtNLM"/>
    </source>
</evidence>
<keyword evidence="3" id="KW-1185">Reference proteome</keyword>
<dbReference type="EMBL" id="JAATIQ010000047">
    <property type="protein sequence ID" value="KAF4393965.1"/>
    <property type="molecule type" value="Genomic_DNA"/>
</dbReference>
<evidence type="ECO:0000256" key="1">
    <source>
        <dbReference type="ARBA" id="ARBA00006974"/>
    </source>
</evidence>
<dbReference type="Pfam" id="PF02519">
    <property type="entry name" value="Auxin_inducible"/>
    <property type="match status" value="1"/>
</dbReference>
<dbReference type="Proteomes" id="UP000583929">
    <property type="component" value="Unassembled WGS sequence"/>
</dbReference>